<dbReference type="Gene3D" id="2.20.110.10">
    <property type="entry name" value="Histone H3 K4-specific methyltransferase SET7/9 N-terminal domain"/>
    <property type="match status" value="1"/>
</dbReference>
<evidence type="ECO:0000313" key="1">
    <source>
        <dbReference type="EMBL" id="MFD2574506.1"/>
    </source>
</evidence>
<protein>
    <recommendedName>
        <fullName evidence="3">TonB C-terminal domain-containing protein</fullName>
    </recommendedName>
</protein>
<accession>A0ABW5MEI2</accession>
<evidence type="ECO:0000313" key="2">
    <source>
        <dbReference type="Proteomes" id="UP001597469"/>
    </source>
</evidence>
<evidence type="ECO:0008006" key="3">
    <source>
        <dbReference type="Google" id="ProtNLM"/>
    </source>
</evidence>
<sequence>MQYIVLLLVLLLFSAAGQPGKIIKVKSHYFIEEYEVQASNDTIRTGIYKKYFRDGNNLLEEGQYNSNKRVGTWTFYNRASKPELVYDYSINKIVMTNRAIKDSTGIIQQADSTVTVWFETPPVYLASSQQIFGILVRESKFPAHLQRAGLSQLSYQIVATISPVGAHYRVVTSHNDKEFVKNAQQASQLAFKDVQWLPAVYDGKVVTALYRLDPVTLNGFSIRR</sequence>
<keyword evidence="2" id="KW-1185">Reference proteome</keyword>
<name>A0ABW5MEI2_9BACT</name>
<reference evidence="2" key="1">
    <citation type="journal article" date="2019" name="Int. J. Syst. Evol. Microbiol.">
        <title>The Global Catalogue of Microorganisms (GCM) 10K type strain sequencing project: providing services to taxonomists for standard genome sequencing and annotation.</title>
        <authorList>
            <consortium name="The Broad Institute Genomics Platform"/>
            <consortium name="The Broad Institute Genome Sequencing Center for Infectious Disease"/>
            <person name="Wu L."/>
            <person name="Ma J."/>
        </authorList>
    </citation>
    <scope>NUCLEOTIDE SEQUENCE [LARGE SCALE GENOMIC DNA]</scope>
    <source>
        <strain evidence="2">KCTC 42805</strain>
    </source>
</reference>
<proteinExistence type="predicted"/>
<dbReference type="Proteomes" id="UP001597469">
    <property type="component" value="Unassembled WGS sequence"/>
</dbReference>
<dbReference type="RefSeq" id="WP_381528296.1">
    <property type="nucleotide sequence ID" value="NZ_JBHULN010000029.1"/>
</dbReference>
<dbReference type="EMBL" id="JBHULN010000029">
    <property type="protein sequence ID" value="MFD2574506.1"/>
    <property type="molecule type" value="Genomic_DNA"/>
</dbReference>
<comment type="caution">
    <text evidence="1">The sequence shown here is derived from an EMBL/GenBank/DDBJ whole genome shotgun (WGS) entry which is preliminary data.</text>
</comment>
<organism evidence="1 2">
    <name type="scientific">Spirosoma soli</name>
    <dbReference type="NCBI Taxonomy" id="1770529"/>
    <lineage>
        <taxon>Bacteria</taxon>
        <taxon>Pseudomonadati</taxon>
        <taxon>Bacteroidota</taxon>
        <taxon>Cytophagia</taxon>
        <taxon>Cytophagales</taxon>
        <taxon>Cytophagaceae</taxon>
        <taxon>Spirosoma</taxon>
    </lineage>
</organism>
<gene>
    <name evidence="1" type="ORF">ACFSUS_27975</name>
</gene>